<keyword evidence="1" id="KW-0175">Coiled coil</keyword>
<keyword evidence="4" id="KW-1185">Reference proteome</keyword>
<sequence>MKAHIFFAALVILASLISCAQMNPHPMEMTSAVRNAKTSVDHEALAKHYEDAAHEMQLKVEEHKKLLEEYENHPYYYPKRVQDLQAHCRSLIKSYEEAVEINMSMAKIHHQIADEVK</sequence>
<evidence type="ECO:0000313" key="4">
    <source>
        <dbReference type="Proteomes" id="UP000198814"/>
    </source>
</evidence>
<organism evidence="3 4">
    <name type="scientific">Nitrosomonas oligotropha</name>
    <dbReference type="NCBI Taxonomy" id="42354"/>
    <lineage>
        <taxon>Bacteria</taxon>
        <taxon>Pseudomonadati</taxon>
        <taxon>Pseudomonadota</taxon>
        <taxon>Betaproteobacteria</taxon>
        <taxon>Nitrosomonadales</taxon>
        <taxon>Nitrosomonadaceae</taxon>
        <taxon>Nitrosomonas</taxon>
    </lineage>
</organism>
<proteinExistence type="predicted"/>
<name>A0A1H8PB66_9PROT</name>
<evidence type="ECO:0008006" key="5">
    <source>
        <dbReference type="Google" id="ProtNLM"/>
    </source>
</evidence>
<dbReference type="OrthoDB" id="8562383at2"/>
<gene>
    <name evidence="3" type="ORF">SAMN05216333_10923</name>
</gene>
<dbReference type="Proteomes" id="UP000198814">
    <property type="component" value="Unassembled WGS sequence"/>
</dbReference>
<accession>A0A1H8PB66</accession>
<reference evidence="4" key="1">
    <citation type="submission" date="2016-10" db="EMBL/GenBank/DDBJ databases">
        <authorList>
            <person name="Varghese N."/>
            <person name="Submissions S."/>
        </authorList>
    </citation>
    <scope>NUCLEOTIDE SEQUENCE [LARGE SCALE GENOMIC DNA]</scope>
    <source>
        <strain evidence="4">Nm76</strain>
    </source>
</reference>
<dbReference type="EMBL" id="FODO01000009">
    <property type="protein sequence ID" value="SEO38868.1"/>
    <property type="molecule type" value="Genomic_DNA"/>
</dbReference>
<feature type="signal peptide" evidence="2">
    <location>
        <begin position="1"/>
        <end position="20"/>
    </location>
</feature>
<dbReference type="RefSeq" id="WP_090318419.1">
    <property type="nucleotide sequence ID" value="NZ_FNOE01000010.1"/>
</dbReference>
<keyword evidence="2" id="KW-0732">Signal</keyword>
<dbReference type="STRING" id="42354.SAMN05216333_10923"/>
<protein>
    <recommendedName>
        <fullName evidence="5">DUF4398 domain-containing protein</fullName>
    </recommendedName>
</protein>
<feature type="coiled-coil region" evidence="1">
    <location>
        <begin position="46"/>
        <end position="73"/>
    </location>
</feature>
<feature type="chain" id="PRO_5011714961" description="DUF4398 domain-containing protein" evidence="2">
    <location>
        <begin position="21"/>
        <end position="117"/>
    </location>
</feature>
<dbReference type="PROSITE" id="PS51257">
    <property type="entry name" value="PROKAR_LIPOPROTEIN"/>
    <property type="match status" value="1"/>
</dbReference>
<evidence type="ECO:0000256" key="2">
    <source>
        <dbReference type="SAM" id="SignalP"/>
    </source>
</evidence>
<dbReference type="AlphaFoldDB" id="A0A1H8PB66"/>
<evidence type="ECO:0000313" key="3">
    <source>
        <dbReference type="EMBL" id="SEO38868.1"/>
    </source>
</evidence>
<evidence type="ECO:0000256" key="1">
    <source>
        <dbReference type="SAM" id="Coils"/>
    </source>
</evidence>